<evidence type="ECO:0000256" key="7">
    <source>
        <dbReference type="ARBA" id="ARBA00022989"/>
    </source>
</evidence>
<evidence type="ECO:0000256" key="10">
    <source>
        <dbReference type="SAM" id="Phobius"/>
    </source>
</evidence>
<keyword evidence="7 10" id="KW-1133">Transmembrane helix</keyword>
<comment type="similarity">
    <text evidence="2 9">Belongs to the GSP F family.</text>
</comment>
<dbReference type="PANTHER" id="PTHR30012:SF7">
    <property type="entry name" value="PROTEIN TRANSPORT PROTEIN HOFC HOMOLOG"/>
    <property type="match status" value="1"/>
</dbReference>
<dbReference type="EMBL" id="RBZV01000002">
    <property type="protein sequence ID" value="RKP51182.1"/>
    <property type="molecule type" value="Genomic_DNA"/>
</dbReference>
<dbReference type="PANTHER" id="PTHR30012">
    <property type="entry name" value="GENERAL SECRETION PATHWAY PROTEIN"/>
    <property type="match status" value="1"/>
</dbReference>
<keyword evidence="5" id="KW-0997">Cell inner membrane</keyword>
<dbReference type="RefSeq" id="WP_121277263.1">
    <property type="nucleotide sequence ID" value="NZ_RBZV01000002.1"/>
</dbReference>
<comment type="subcellular location">
    <subcellularLocation>
        <location evidence="1 9">Cell inner membrane</location>
        <topology evidence="1 9">Multi-pass membrane protein</topology>
    </subcellularLocation>
</comment>
<evidence type="ECO:0000313" key="13">
    <source>
        <dbReference type="Proteomes" id="UP000280434"/>
    </source>
</evidence>
<dbReference type="Proteomes" id="UP000280434">
    <property type="component" value="Unassembled WGS sequence"/>
</dbReference>
<dbReference type="PROSITE" id="PS00874">
    <property type="entry name" value="T2SP_F"/>
    <property type="match status" value="1"/>
</dbReference>
<evidence type="ECO:0000313" key="12">
    <source>
        <dbReference type="EMBL" id="RKP51182.1"/>
    </source>
</evidence>
<feature type="domain" description="Type II secretion system protein GspF" evidence="11">
    <location>
        <begin position="72"/>
        <end position="195"/>
    </location>
</feature>
<keyword evidence="8 10" id="KW-0472">Membrane</keyword>
<feature type="domain" description="Type II secretion system protein GspF" evidence="11">
    <location>
        <begin position="276"/>
        <end position="398"/>
    </location>
</feature>
<feature type="transmembrane region" description="Helical" evidence="10">
    <location>
        <begin position="172"/>
        <end position="194"/>
    </location>
</feature>
<feature type="transmembrane region" description="Helical" evidence="10">
    <location>
        <begin position="379"/>
        <end position="400"/>
    </location>
</feature>
<dbReference type="GO" id="GO:0015628">
    <property type="term" value="P:protein secretion by the type II secretion system"/>
    <property type="evidence" value="ECO:0007669"/>
    <property type="project" value="TreeGrafter"/>
</dbReference>
<feature type="transmembrane region" description="Helical" evidence="10">
    <location>
        <begin position="225"/>
        <end position="244"/>
    </location>
</feature>
<dbReference type="PRINTS" id="PR00812">
    <property type="entry name" value="BCTERIALGSPF"/>
</dbReference>
<dbReference type="Gene3D" id="1.20.81.30">
    <property type="entry name" value="Type II secretion system (T2SS), domain F"/>
    <property type="match status" value="2"/>
</dbReference>
<evidence type="ECO:0000256" key="1">
    <source>
        <dbReference type="ARBA" id="ARBA00004429"/>
    </source>
</evidence>
<organism evidence="12 13">
    <name type="scientific">Trinickia fusca</name>
    <dbReference type="NCBI Taxonomy" id="2419777"/>
    <lineage>
        <taxon>Bacteria</taxon>
        <taxon>Pseudomonadati</taxon>
        <taxon>Pseudomonadota</taxon>
        <taxon>Betaproteobacteria</taxon>
        <taxon>Burkholderiales</taxon>
        <taxon>Burkholderiaceae</taxon>
        <taxon>Trinickia</taxon>
    </lineage>
</organism>
<dbReference type="InterPro" id="IPR001992">
    <property type="entry name" value="T2SS_GspF/T4SS_PilC_CS"/>
</dbReference>
<dbReference type="InterPro" id="IPR042094">
    <property type="entry name" value="T2SS_GspF_sf"/>
</dbReference>
<proteinExistence type="inferred from homology"/>
<keyword evidence="4" id="KW-1003">Cell membrane</keyword>
<keyword evidence="6 9" id="KW-0812">Transmembrane</keyword>
<accession>A0A494XN33</accession>
<dbReference type="InterPro" id="IPR003004">
    <property type="entry name" value="GspF/PilC"/>
</dbReference>
<dbReference type="OrthoDB" id="9805682at2"/>
<dbReference type="GO" id="GO:0005886">
    <property type="term" value="C:plasma membrane"/>
    <property type="evidence" value="ECO:0007669"/>
    <property type="project" value="UniProtKB-SubCell"/>
</dbReference>
<feature type="transmembrane region" description="Helical" evidence="10">
    <location>
        <begin position="256"/>
        <end position="274"/>
    </location>
</feature>
<keyword evidence="3 9" id="KW-0813">Transport</keyword>
<dbReference type="FunFam" id="1.20.81.30:FF:000001">
    <property type="entry name" value="Type II secretion system protein F"/>
    <property type="match status" value="1"/>
</dbReference>
<evidence type="ECO:0000256" key="2">
    <source>
        <dbReference type="ARBA" id="ARBA00005745"/>
    </source>
</evidence>
<name>A0A494XN33_9BURK</name>
<gene>
    <name evidence="12" type="ORF">D7S89_09090</name>
</gene>
<evidence type="ECO:0000256" key="3">
    <source>
        <dbReference type="ARBA" id="ARBA00022448"/>
    </source>
</evidence>
<evidence type="ECO:0000256" key="9">
    <source>
        <dbReference type="RuleBase" id="RU003923"/>
    </source>
</evidence>
<sequence>MSSYAGEASGTERRFAWRGVEPGGARRRGTLVAPSAVAARALLRREQIVVLDLVERGAASRPKASAREVTAFTRQLASLLRAGLALAPALEVIGQSPTESGLPRIALRLARRIATGTSFAEALAEHRAQFDALYCALVAVGEASGSLAAVLERLASDRERTAAQRAKVRTALTYPVAVLVLALAIAAALLGWVVPTFAQVFDSFGATLPAPTRVVIALSDIVLRYSAPALVALGTALFAVTAAVRRLPGARATFDRLSLALPVVGSVLVTLAAARWSRALGTLLCAGMPLADALQAFSHATGNQVFDAANAEIATRLRRGERLAGAMRALGCFPAALVQPVAVAEESGALDTVLLDVAALAERELDEKVGMLASVCEPLIVIVLGALVGGLVVALYLPIIELGNVV</sequence>
<evidence type="ECO:0000256" key="5">
    <source>
        <dbReference type="ARBA" id="ARBA00022519"/>
    </source>
</evidence>
<dbReference type="Pfam" id="PF00482">
    <property type="entry name" value="T2SSF"/>
    <property type="match status" value="2"/>
</dbReference>
<comment type="caution">
    <text evidence="12">The sequence shown here is derived from an EMBL/GenBank/DDBJ whole genome shotgun (WGS) entry which is preliminary data.</text>
</comment>
<evidence type="ECO:0000256" key="6">
    <source>
        <dbReference type="ARBA" id="ARBA00022692"/>
    </source>
</evidence>
<evidence type="ECO:0000256" key="8">
    <source>
        <dbReference type="ARBA" id="ARBA00023136"/>
    </source>
</evidence>
<dbReference type="AlphaFoldDB" id="A0A494XN33"/>
<evidence type="ECO:0000259" key="11">
    <source>
        <dbReference type="Pfam" id="PF00482"/>
    </source>
</evidence>
<protein>
    <submittedName>
        <fullName evidence="12">Type II secretion system F family protein</fullName>
    </submittedName>
</protein>
<evidence type="ECO:0000256" key="4">
    <source>
        <dbReference type="ARBA" id="ARBA00022475"/>
    </source>
</evidence>
<reference evidence="12 13" key="1">
    <citation type="submission" date="2018-10" db="EMBL/GenBank/DDBJ databases">
        <title>Paraburkholderia sp. 7MK8-2, isolated from soil.</title>
        <authorList>
            <person name="Gao Z.-H."/>
            <person name="Qiu L.-H."/>
        </authorList>
    </citation>
    <scope>NUCLEOTIDE SEQUENCE [LARGE SCALE GENOMIC DNA]</scope>
    <source>
        <strain evidence="12 13">7MK8-2</strain>
    </source>
</reference>
<keyword evidence="13" id="KW-1185">Reference proteome</keyword>
<dbReference type="InterPro" id="IPR018076">
    <property type="entry name" value="T2SS_GspF_dom"/>
</dbReference>